<keyword evidence="3 10" id="KW-1134">Transmembrane beta strand</keyword>
<evidence type="ECO:0000256" key="5">
    <source>
        <dbReference type="ARBA" id="ARBA00022729"/>
    </source>
</evidence>
<protein>
    <submittedName>
        <fullName evidence="15">TonB-dependent receptor</fullName>
    </submittedName>
</protein>
<dbReference type="PATRIC" id="fig|280505.15.peg.2380"/>
<evidence type="ECO:0000256" key="10">
    <source>
        <dbReference type="PROSITE-ProRule" id="PRU01360"/>
    </source>
</evidence>
<dbReference type="PANTHER" id="PTHR30069">
    <property type="entry name" value="TONB-DEPENDENT OUTER MEMBRANE RECEPTOR"/>
    <property type="match status" value="1"/>
</dbReference>
<dbReference type="GO" id="GO:0044718">
    <property type="term" value="P:siderophore transmembrane transport"/>
    <property type="evidence" value="ECO:0007669"/>
    <property type="project" value="TreeGrafter"/>
</dbReference>
<dbReference type="PANTHER" id="PTHR30069:SF29">
    <property type="entry name" value="HEMOGLOBIN AND HEMOGLOBIN-HAPTOGLOBIN-BINDING PROTEIN 1-RELATED"/>
    <property type="match status" value="1"/>
</dbReference>
<dbReference type="InterPro" id="IPR000531">
    <property type="entry name" value="Beta-barrel_TonB"/>
</dbReference>
<proteinExistence type="inferred from homology"/>
<evidence type="ECO:0000313" key="16">
    <source>
        <dbReference type="Proteomes" id="UP000058857"/>
    </source>
</evidence>
<evidence type="ECO:0000256" key="12">
    <source>
        <dbReference type="SAM" id="Phobius"/>
    </source>
</evidence>
<dbReference type="SUPFAM" id="SSF56935">
    <property type="entry name" value="Porins"/>
    <property type="match status" value="1"/>
</dbReference>
<dbReference type="Proteomes" id="UP000058857">
    <property type="component" value="Chromosome 1"/>
</dbReference>
<dbReference type="Pfam" id="PF00593">
    <property type="entry name" value="TonB_dep_Rec_b-barrel"/>
    <property type="match status" value="1"/>
</dbReference>
<dbReference type="GO" id="GO:0015344">
    <property type="term" value="F:siderophore uptake transmembrane transporter activity"/>
    <property type="evidence" value="ECO:0007669"/>
    <property type="project" value="TreeGrafter"/>
</dbReference>
<evidence type="ECO:0000256" key="1">
    <source>
        <dbReference type="ARBA" id="ARBA00004571"/>
    </source>
</evidence>
<feature type="transmembrane region" description="Helical" evidence="12">
    <location>
        <begin position="26"/>
        <end position="50"/>
    </location>
</feature>
<dbReference type="InterPro" id="IPR037066">
    <property type="entry name" value="Plug_dom_sf"/>
</dbReference>
<dbReference type="Gene3D" id="2.40.170.20">
    <property type="entry name" value="TonB-dependent receptor, beta-barrel domain"/>
    <property type="match status" value="1"/>
</dbReference>
<keyword evidence="7 10" id="KW-0472">Membrane</keyword>
<evidence type="ECO:0000256" key="2">
    <source>
        <dbReference type="ARBA" id="ARBA00022448"/>
    </source>
</evidence>
<keyword evidence="12" id="KW-1133">Transmembrane helix</keyword>
<evidence type="ECO:0000313" key="15">
    <source>
        <dbReference type="EMBL" id="ALO26675.1"/>
    </source>
</evidence>
<feature type="domain" description="TonB-dependent receptor-like beta-barrel" evidence="13">
    <location>
        <begin position="264"/>
        <end position="672"/>
    </location>
</feature>
<organism evidence="15">
    <name type="scientific">Leptospira borgpetersenii serovar Ballum</name>
    <dbReference type="NCBI Taxonomy" id="280505"/>
    <lineage>
        <taxon>Bacteria</taxon>
        <taxon>Pseudomonadati</taxon>
        <taxon>Spirochaetota</taxon>
        <taxon>Spirochaetia</taxon>
        <taxon>Leptospirales</taxon>
        <taxon>Leptospiraceae</taxon>
        <taxon>Leptospira</taxon>
    </lineage>
</organism>
<dbReference type="InterPro" id="IPR039426">
    <property type="entry name" value="TonB-dep_rcpt-like"/>
</dbReference>
<gene>
    <name evidence="15" type="ORF">LBBP_02433</name>
</gene>
<evidence type="ECO:0000256" key="9">
    <source>
        <dbReference type="ARBA" id="ARBA00023237"/>
    </source>
</evidence>
<evidence type="ECO:0000256" key="4">
    <source>
        <dbReference type="ARBA" id="ARBA00022692"/>
    </source>
</evidence>
<dbReference type="Pfam" id="PF07715">
    <property type="entry name" value="Plug"/>
    <property type="match status" value="1"/>
</dbReference>
<comment type="subcellular location">
    <subcellularLocation>
        <location evidence="1 10">Cell outer membrane</location>
        <topology evidence="1 10">Multi-pass membrane protein</topology>
    </subcellularLocation>
</comment>
<sequence>MKNRLSSARIFRFFFPAFSIGRKMRLFNYILILEYSIILLFSIFVSGIVAQDNSDSMIVQKAETVRVIGKVSDSGSQNFRSNPSGFQSAIKLDETSERYTSLPEVLEREAGLRVRSFGGLGSYSTLSIRGTNPNQSRIYLDGIPLNNSQGGEVNLADLPFDSLESVEVYRSGNPIGFSGSAIGGSVNLVTRKDTGKPRTRVNLGGGSFNTGKASVSHTGTYNGIGASFLALGEKSDQNFSFKNDHGTVVLNTLDDTIDRRRNAAFERAALFGTLKYQMGKTELKLLNDFNHRIHGLPGPGSNQTNRVHRKYDRYTGSFATDTKGLFVDFFRLETRSFYTAAKDDLFDPGSEFSKGTPNSRAEIRQAGIQIMPTLYLTDYYQILRAFVSLERESFDRNRLTPSNVIGRVEPLKERTYSSFRLEDEVRLWNAKVLLVPSVTWDHYRNRFPSEEPWYRRQDLFASDSKKITFTNPKLGFVWKLFEKEAWDVQFQANVSRQYRIPSFLEMFGEQGSIIANPNLRPERSGNGDAGFVFKTNHSYLKTKTSVSYFSKDIKDMILFLPNSQFTLRPENVDSARIRGIEFSHRIDWKYGIKFLFNYTYQDAINTSSSVYLRGKILPLRSRHEFASTLSWKRKRLETGIELLYIGAVFRDRTNEYINYIPERQIWNYFFTWILDSEPGESVKNSLGDLKESAPSREVLLTFETKNFTDRRVSDLIGYPLPGRSWYVTLSMRF</sequence>
<evidence type="ECO:0000256" key="7">
    <source>
        <dbReference type="ARBA" id="ARBA00023136"/>
    </source>
</evidence>
<dbReference type="EMBL" id="CP012029">
    <property type="protein sequence ID" value="ALO26675.1"/>
    <property type="molecule type" value="Genomic_DNA"/>
</dbReference>
<evidence type="ECO:0000259" key="14">
    <source>
        <dbReference type="Pfam" id="PF07715"/>
    </source>
</evidence>
<dbReference type="Gene3D" id="2.170.130.10">
    <property type="entry name" value="TonB-dependent receptor, plug domain"/>
    <property type="match status" value="1"/>
</dbReference>
<keyword evidence="8 15" id="KW-0675">Receptor</keyword>
<dbReference type="PROSITE" id="PS52016">
    <property type="entry name" value="TONB_DEPENDENT_REC_3"/>
    <property type="match status" value="1"/>
</dbReference>
<keyword evidence="9 10" id="KW-0998">Cell outer membrane</keyword>
<keyword evidence="5" id="KW-0732">Signal</keyword>
<reference evidence="15 16" key="1">
    <citation type="journal article" date="2015" name="PLoS Negl. Trop. Dis.">
        <title>Distribution of Plasmids in Distinct Leptospira Pathogenic Species.</title>
        <authorList>
            <person name="Wang Y."/>
            <person name="Zhuang X."/>
            <person name="Zhong Y."/>
            <person name="Zhang C."/>
            <person name="Zhang Y."/>
            <person name="Zeng L."/>
            <person name="Zhu Y."/>
            <person name="He P."/>
            <person name="Dong K."/>
            <person name="Pal U."/>
            <person name="Guo X."/>
            <person name="Qin J."/>
        </authorList>
    </citation>
    <scope>NUCLEOTIDE SEQUENCE [LARGE SCALE GENOMIC DNA]</scope>
    <source>
        <strain evidence="15 16">56604</strain>
    </source>
</reference>
<keyword evidence="4 10" id="KW-0812">Transmembrane</keyword>
<keyword evidence="2 10" id="KW-0813">Transport</keyword>
<evidence type="ECO:0000256" key="8">
    <source>
        <dbReference type="ARBA" id="ARBA00023170"/>
    </source>
</evidence>
<evidence type="ECO:0000259" key="13">
    <source>
        <dbReference type="Pfam" id="PF00593"/>
    </source>
</evidence>
<keyword evidence="6 11" id="KW-0798">TonB box</keyword>
<dbReference type="CDD" id="cd01347">
    <property type="entry name" value="ligand_gated_channel"/>
    <property type="match status" value="1"/>
</dbReference>
<dbReference type="AlphaFoldDB" id="A0A0S2ITN1"/>
<dbReference type="InterPro" id="IPR012910">
    <property type="entry name" value="Plug_dom"/>
</dbReference>
<evidence type="ECO:0000256" key="11">
    <source>
        <dbReference type="RuleBase" id="RU003357"/>
    </source>
</evidence>
<accession>A0A0S2ITN1</accession>
<comment type="similarity">
    <text evidence="10 11">Belongs to the TonB-dependent receptor family.</text>
</comment>
<name>A0A0S2ITN1_LEPBO</name>
<dbReference type="GO" id="GO:0009279">
    <property type="term" value="C:cell outer membrane"/>
    <property type="evidence" value="ECO:0007669"/>
    <property type="project" value="UniProtKB-SubCell"/>
</dbReference>
<evidence type="ECO:0000256" key="6">
    <source>
        <dbReference type="ARBA" id="ARBA00023077"/>
    </source>
</evidence>
<dbReference type="InterPro" id="IPR036942">
    <property type="entry name" value="Beta-barrel_TonB_sf"/>
</dbReference>
<feature type="domain" description="TonB-dependent receptor plug" evidence="14">
    <location>
        <begin position="97"/>
        <end position="184"/>
    </location>
</feature>
<evidence type="ECO:0000256" key="3">
    <source>
        <dbReference type="ARBA" id="ARBA00022452"/>
    </source>
</evidence>